<dbReference type="InterPro" id="IPR025720">
    <property type="entry name" value="RibU"/>
</dbReference>
<keyword evidence="3 8" id="KW-0813">Transport</keyword>
<organism evidence="10 11">
    <name type="scientific">Blautia hansenii</name>
    <name type="common">Ruminococcus hansenii</name>
    <dbReference type="NCBI Taxonomy" id="1322"/>
    <lineage>
        <taxon>Bacteria</taxon>
        <taxon>Bacillati</taxon>
        <taxon>Bacillota</taxon>
        <taxon>Clostridia</taxon>
        <taxon>Lachnospirales</taxon>
        <taxon>Lachnospiraceae</taxon>
        <taxon>Blautia</taxon>
    </lineage>
</organism>
<dbReference type="PANTHER" id="PTHR38438">
    <property type="entry name" value="RIBOFLAVIN TRANSPORTER RIBU"/>
    <property type="match status" value="1"/>
</dbReference>
<dbReference type="InterPro" id="IPR024529">
    <property type="entry name" value="ECF_trnsprt_substrate-spec"/>
</dbReference>
<evidence type="ECO:0000256" key="5">
    <source>
        <dbReference type="ARBA" id="ARBA00022692"/>
    </source>
</evidence>
<keyword evidence="11" id="KW-1185">Reference proteome</keyword>
<protein>
    <recommendedName>
        <fullName evidence="8">Riboflavin transporter</fullName>
    </recommendedName>
</protein>
<dbReference type="Pfam" id="PF12822">
    <property type="entry name" value="ECF_trnsprt"/>
    <property type="match status" value="1"/>
</dbReference>
<dbReference type="Proteomes" id="UP000822142">
    <property type="component" value="Unassembled WGS sequence"/>
</dbReference>
<sequence length="212" mass="22856">MSEQVLRKMDAAQKSRSKVRTIVQVAMLGAISTVLMLFEFPLPFLAPPFYELDFSEVPVLIGAFAMGPVAGIAIEAVKVLLNFVLNGTITAGVGEVANFIVGCAFLLPASFLYRRKKTRKNAVIGMTTGTVLMTVFACVLNAFILLPAYGAAFGMPVQAFVEMGTKINGAIDSLFMFAVLAVGPFNLLKGVLVSVIVLLLYKRIRVILRGDM</sequence>
<proteinExistence type="inferred from homology"/>
<dbReference type="EMBL" id="JAAITA010000018">
    <property type="protein sequence ID" value="NSJ86907.1"/>
    <property type="molecule type" value="Genomic_DNA"/>
</dbReference>
<evidence type="ECO:0000313" key="11">
    <source>
        <dbReference type="Proteomes" id="UP000822142"/>
    </source>
</evidence>
<name>A0ABX2IE92_BLAHA</name>
<evidence type="ECO:0000256" key="6">
    <source>
        <dbReference type="ARBA" id="ARBA00022989"/>
    </source>
</evidence>
<feature type="transmembrane region" description="Helical" evidence="9">
    <location>
        <begin position="21"/>
        <end position="42"/>
    </location>
</feature>
<evidence type="ECO:0000256" key="4">
    <source>
        <dbReference type="ARBA" id="ARBA00022475"/>
    </source>
</evidence>
<feature type="transmembrane region" description="Helical" evidence="9">
    <location>
        <begin position="174"/>
        <end position="201"/>
    </location>
</feature>
<evidence type="ECO:0000256" key="9">
    <source>
        <dbReference type="SAM" id="Phobius"/>
    </source>
</evidence>
<evidence type="ECO:0000256" key="7">
    <source>
        <dbReference type="ARBA" id="ARBA00023136"/>
    </source>
</evidence>
<feature type="transmembrane region" description="Helical" evidence="9">
    <location>
        <begin position="130"/>
        <end position="154"/>
    </location>
</feature>
<feature type="transmembrane region" description="Helical" evidence="9">
    <location>
        <begin position="89"/>
        <end position="109"/>
    </location>
</feature>
<gene>
    <name evidence="10" type="ORF">G5A70_12160</name>
</gene>
<dbReference type="PIRSF" id="PIRSF037778">
    <property type="entry name" value="UCP037778_transp_RibU"/>
    <property type="match status" value="1"/>
</dbReference>
<comment type="similarity">
    <text evidence="2 8">Belongs to the prokaryotic riboflavin transporter (P-RFT) (TC 2.A.87) family.</text>
</comment>
<evidence type="ECO:0000256" key="8">
    <source>
        <dbReference type="PIRNR" id="PIRNR037778"/>
    </source>
</evidence>
<comment type="subcellular location">
    <subcellularLocation>
        <location evidence="1">Cell membrane</location>
        <topology evidence="1">Multi-pass membrane protein</topology>
    </subcellularLocation>
</comment>
<evidence type="ECO:0000256" key="1">
    <source>
        <dbReference type="ARBA" id="ARBA00004651"/>
    </source>
</evidence>
<keyword evidence="4 8" id="KW-1003">Cell membrane</keyword>
<keyword evidence="7 8" id="KW-0472">Membrane</keyword>
<comment type="function">
    <text evidence="8">Probably a riboflavin-binding protein that interacts with the energy-coupling factor (ECF) ABC-transporter complex.</text>
</comment>
<comment type="caution">
    <text evidence="10">The sequence shown here is derived from an EMBL/GenBank/DDBJ whole genome shotgun (WGS) entry which is preliminary data.</text>
</comment>
<keyword evidence="5 9" id="KW-0812">Transmembrane</keyword>
<evidence type="ECO:0000256" key="3">
    <source>
        <dbReference type="ARBA" id="ARBA00022448"/>
    </source>
</evidence>
<keyword evidence="6 9" id="KW-1133">Transmembrane helix</keyword>
<dbReference type="RefSeq" id="WP_173749904.1">
    <property type="nucleotide sequence ID" value="NZ_JAAITA010000018.1"/>
</dbReference>
<evidence type="ECO:0000313" key="10">
    <source>
        <dbReference type="EMBL" id="NSJ86907.1"/>
    </source>
</evidence>
<dbReference type="Gene3D" id="1.10.1760.20">
    <property type="match status" value="1"/>
</dbReference>
<accession>A0ABX2IE92</accession>
<reference evidence="10 11" key="1">
    <citation type="journal article" date="2020" name="Cell Host Microbe">
        <title>Functional and Genomic Variation between Human-Derived Isolates of Lachnospiraceae Reveals Inter- and Intra-Species Diversity.</title>
        <authorList>
            <person name="Sorbara M.T."/>
            <person name="Littmann E.R."/>
            <person name="Fontana E."/>
            <person name="Moody T.U."/>
            <person name="Kohout C.E."/>
            <person name="Gjonbalaj M."/>
            <person name="Eaton V."/>
            <person name="Seok R."/>
            <person name="Leiner I.M."/>
            <person name="Pamer E.G."/>
        </authorList>
    </citation>
    <scope>NUCLEOTIDE SEQUENCE [LARGE SCALE GENOMIC DNA]</scope>
    <source>
        <strain evidence="10 11">MSK.15.26</strain>
    </source>
</reference>
<dbReference type="PANTHER" id="PTHR38438:SF1">
    <property type="entry name" value="RIBOFLAVIN TRANSPORTER RIBU"/>
    <property type="match status" value="1"/>
</dbReference>
<evidence type="ECO:0000256" key="2">
    <source>
        <dbReference type="ARBA" id="ARBA00005540"/>
    </source>
</evidence>